<dbReference type="Pfam" id="PF00084">
    <property type="entry name" value="Sushi"/>
    <property type="match status" value="8"/>
</dbReference>
<keyword evidence="7" id="KW-0472">Membrane</keyword>
<dbReference type="SMART" id="SM00032">
    <property type="entry name" value="CCP"/>
    <property type="match status" value="8"/>
</dbReference>
<feature type="domain" description="Sushi" evidence="9">
    <location>
        <begin position="400"/>
        <end position="459"/>
    </location>
</feature>
<dbReference type="InterPro" id="IPR050350">
    <property type="entry name" value="Compl-Cell_Adhes-Reg"/>
</dbReference>
<dbReference type="AlphaFoldDB" id="A0AAV7QCU8"/>
<evidence type="ECO:0000256" key="6">
    <source>
        <dbReference type="PROSITE-ProRule" id="PRU00302"/>
    </source>
</evidence>
<keyword evidence="7" id="KW-1133">Transmembrane helix</keyword>
<sequence>MGRDRSLVSIYCVWLAALVVTAVGDCGPPKQLTNASINRPNTTYAIGTTVTYICNETQGYVQSPGMPDSIRCLEDSTWSEIQEFCQRSCNVPTRFDFAEVLDIHINQNVFPVGTNVTYKCRPGYVPLRRRVNTITCLDTLEWSTIPEFCDRKDCGNPGELMDGGVNFEYDVNGEVDTKFGSAVSFFCNPGFKIIGRAKRTCMATGWSNAVPSCEAVFCQKPPDIVDGTHSSAGQEEFDYQAGVTYSCNSKQLWLIGEASIHCTQYGNWSGPAPECKAVRCTNPDIYNAIRTSGFGTSHTYKDSVTFKCKDGFVMDGSSIIHCGADNEWHPPLPRCIVETCSNPPSILNGEHTSQPPFHVGTSVTYRCTSANFKLHGEPTIRCQSNGIWSSPTPECKASVVVCGDPPSILNGEHSSQPPFNAGTSVTYRCKSANFKLHGEPTIRCQSDGSWSSPTPECRAEYCAVPNIPHGKVSDLTSSPSYKDIIEITCDSLYTLSGESQIQCGEDKQWHPAVPECYLSSIFIACIILLVFLVILASFIFCYCCNKKKQGSYPTNEPKVNGHEAIHLKDQSQELNA</sequence>
<dbReference type="CDD" id="cd00033">
    <property type="entry name" value="CCP"/>
    <property type="match status" value="8"/>
</dbReference>
<evidence type="ECO:0000256" key="3">
    <source>
        <dbReference type="ARBA" id="ARBA00022737"/>
    </source>
</evidence>
<accession>A0AAV7QCU8</accession>
<comment type="caution">
    <text evidence="10">The sequence shown here is derived from an EMBL/GenBank/DDBJ whole genome shotgun (WGS) entry which is preliminary data.</text>
</comment>
<feature type="domain" description="Sushi" evidence="9">
    <location>
        <begin position="216"/>
        <end position="277"/>
    </location>
</feature>
<dbReference type="SUPFAM" id="SSF57535">
    <property type="entry name" value="Complement control module/SCR domain"/>
    <property type="match status" value="8"/>
</dbReference>
<keyword evidence="4 6" id="KW-1015">Disulfide bond</keyword>
<feature type="domain" description="Sushi" evidence="9">
    <location>
        <begin position="460"/>
        <end position="518"/>
    </location>
</feature>
<evidence type="ECO:0000256" key="2">
    <source>
        <dbReference type="ARBA" id="ARBA00022729"/>
    </source>
</evidence>
<evidence type="ECO:0000313" key="10">
    <source>
        <dbReference type="EMBL" id="KAJ1138342.1"/>
    </source>
</evidence>
<evidence type="ECO:0000256" key="8">
    <source>
        <dbReference type="SAM" id="SignalP"/>
    </source>
</evidence>
<keyword evidence="1 6" id="KW-0768">Sushi</keyword>
<keyword evidence="5" id="KW-0325">Glycoprotein</keyword>
<gene>
    <name evidence="10" type="ORF">NDU88_004729</name>
</gene>
<dbReference type="PROSITE" id="PS50923">
    <property type="entry name" value="SUSHI"/>
    <property type="match status" value="8"/>
</dbReference>
<keyword evidence="3" id="KW-0677">Repeat</keyword>
<feature type="domain" description="Sushi" evidence="9">
    <location>
        <begin position="338"/>
        <end position="397"/>
    </location>
</feature>
<dbReference type="EMBL" id="JANPWB010000010">
    <property type="protein sequence ID" value="KAJ1138342.1"/>
    <property type="molecule type" value="Genomic_DNA"/>
</dbReference>
<protein>
    <recommendedName>
        <fullName evidence="9">Sushi domain-containing protein</fullName>
    </recommendedName>
</protein>
<comment type="caution">
    <text evidence="6">Lacks conserved residue(s) required for the propagation of feature annotation.</text>
</comment>
<feature type="domain" description="Sushi" evidence="9">
    <location>
        <begin position="87"/>
        <end position="151"/>
    </location>
</feature>
<feature type="domain" description="Sushi" evidence="9">
    <location>
        <begin position="24"/>
        <end position="86"/>
    </location>
</feature>
<feature type="domain" description="Sushi" evidence="9">
    <location>
        <begin position="278"/>
        <end position="337"/>
    </location>
</feature>
<feature type="domain" description="Sushi" evidence="9">
    <location>
        <begin position="152"/>
        <end position="215"/>
    </location>
</feature>
<feature type="disulfide bond" evidence="6">
    <location>
        <begin position="308"/>
        <end position="335"/>
    </location>
</feature>
<organism evidence="10 11">
    <name type="scientific">Pleurodeles waltl</name>
    <name type="common">Iberian ribbed newt</name>
    <dbReference type="NCBI Taxonomy" id="8319"/>
    <lineage>
        <taxon>Eukaryota</taxon>
        <taxon>Metazoa</taxon>
        <taxon>Chordata</taxon>
        <taxon>Craniata</taxon>
        <taxon>Vertebrata</taxon>
        <taxon>Euteleostomi</taxon>
        <taxon>Amphibia</taxon>
        <taxon>Batrachia</taxon>
        <taxon>Caudata</taxon>
        <taxon>Salamandroidea</taxon>
        <taxon>Salamandridae</taxon>
        <taxon>Pleurodelinae</taxon>
        <taxon>Pleurodeles</taxon>
    </lineage>
</organism>
<dbReference type="InterPro" id="IPR000436">
    <property type="entry name" value="Sushi_SCR_CCP_dom"/>
</dbReference>
<dbReference type="Proteomes" id="UP001066276">
    <property type="component" value="Chromosome 6"/>
</dbReference>
<feature type="disulfide bond" evidence="6">
    <location>
        <begin position="489"/>
        <end position="516"/>
    </location>
</feature>
<name>A0AAV7QCU8_PLEWA</name>
<reference evidence="10" key="1">
    <citation type="journal article" date="2022" name="bioRxiv">
        <title>Sequencing and chromosome-scale assembly of the giantPleurodeles waltlgenome.</title>
        <authorList>
            <person name="Brown T."/>
            <person name="Elewa A."/>
            <person name="Iarovenko S."/>
            <person name="Subramanian E."/>
            <person name="Araus A.J."/>
            <person name="Petzold A."/>
            <person name="Susuki M."/>
            <person name="Suzuki K.-i.T."/>
            <person name="Hayashi T."/>
            <person name="Toyoda A."/>
            <person name="Oliveira C."/>
            <person name="Osipova E."/>
            <person name="Leigh N.D."/>
            <person name="Simon A."/>
            <person name="Yun M.H."/>
        </authorList>
    </citation>
    <scope>NUCLEOTIDE SEQUENCE</scope>
    <source>
        <strain evidence="10">20211129_DDA</strain>
        <tissue evidence="10">Liver</tissue>
    </source>
</reference>
<evidence type="ECO:0000259" key="9">
    <source>
        <dbReference type="PROSITE" id="PS50923"/>
    </source>
</evidence>
<dbReference type="PANTHER" id="PTHR19325">
    <property type="entry name" value="COMPLEMENT COMPONENT-RELATED SUSHI DOMAIN-CONTAINING"/>
    <property type="match status" value="1"/>
</dbReference>
<evidence type="ECO:0000256" key="4">
    <source>
        <dbReference type="ARBA" id="ARBA00023157"/>
    </source>
</evidence>
<dbReference type="Gene3D" id="2.10.70.10">
    <property type="entry name" value="Complement Module, domain 1"/>
    <property type="match status" value="8"/>
</dbReference>
<feature type="transmembrane region" description="Helical" evidence="7">
    <location>
        <begin position="517"/>
        <end position="543"/>
    </location>
</feature>
<proteinExistence type="predicted"/>
<dbReference type="InterPro" id="IPR035976">
    <property type="entry name" value="Sushi/SCR/CCP_sf"/>
</dbReference>
<evidence type="ECO:0000256" key="5">
    <source>
        <dbReference type="ARBA" id="ARBA00023180"/>
    </source>
</evidence>
<dbReference type="FunFam" id="2.10.70.10:FF:000014">
    <property type="entry name" value="Membrane cofactor protein"/>
    <property type="match status" value="2"/>
</dbReference>
<dbReference type="PANTHER" id="PTHR19325:SF551">
    <property type="entry name" value="ZONA PELLUCIDA SPERM-BINDING PROTEIN 3 RECEPTOR"/>
    <property type="match status" value="1"/>
</dbReference>
<feature type="chain" id="PRO_5043742575" description="Sushi domain-containing protein" evidence="8">
    <location>
        <begin position="25"/>
        <end position="576"/>
    </location>
</feature>
<feature type="signal peptide" evidence="8">
    <location>
        <begin position="1"/>
        <end position="24"/>
    </location>
</feature>
<evidence type="ECO:0000313" key="11">
    <source>
        <dbReference type="Proteomes" id="UP001066276"/>
    </source>
</evidence>
<keyword evidence="11" id="KW-1185">Reference proteome</keyword>
<evidence type="ECO:0000256" key="1">
    <source>
        <dbReference type="ARBA" id="ARBA00022659"/>
    </source>
</evidence>
<keyword evidence="2 8" id="KW-0732">Signal</keyword>
<keyword evidence="7" id="KW-0812">Transmembrane</keyword>
<evidence type="ECO:0000256" key="7">
    <source>
        <dbReference type="SAM" id="Phobius"/>
    </source>
</evidence>